<feature type="domain" description="PAS" evidence="7">
    <location>
        <begin position="30"/>
        <end position="99"/>
    </location>
</feature>
<dbReference type="CDD" id="cd00082">
    <property type="entry name" value="HisKA"/>
    <property type="match status" value="1"/>
</dbReference>
<dbReference type="Gene3D" id="3.40.50.2300">
    <property type="match status" value="1"/>
</dbReference>
<dbReference type="Pfam" id="PF00512">
    <property type="entry name" value="HisKA"/>
    <property type="match status" value="1"/>
</dbReference>
<dbReference type="EMBL" id="JACRDE010000266">
    <property type="protein sequence ID" value="MBI5249809.1"/>
    <property type="molecule type" value="Genomic_DNA"/>
</dbReference>
<feature type="domain" description="Histidine kinase" evidence="5">
    <location>
        <begin position="166"/>
        <end position="382"/>
    </location>
</feature>
<dbReference type="PROSITE" id="PS50109">
    <property type="entry name" value="HIS_KIN"/>
    <property type="match status" value="1"/>
</dbReference>
<dbReference type="Pfam" id="PF02518">
    <property type="entry name" value="HATPase_c"/>
    <property type="match status" value="1"/>
</dbReference>
<name>A0A9D6Z3E6_9BACT</name>
<feature type="domain" description="Response regulatory" evidence="6">
    <location>
        <begin position="401"/>
        <end position="521"/>
    </location>
</feature>
<evidence type="ECO:0000256" key="3">
    <source>
        <dbReference type="ARBA" id="ARBA00022553"/>
    </source>
</evidence>
<dbReference type="SMART" id="SM00387">
    <property type="entry name" value="HATPase_c"/>
    <property type="match status" value="1"/>
</dbReference>
<dbReference type="Gene3D" id="3.30.450.20">
    <property type="entry name" value="PAS domain"/>
    <property type="match status" value="1"/>
</dbReference>
<evidence type="ECO:0000259" key="6">
    <source>
        <dbReference type="PROSITE" id="PS50110"/>
    </source>
</evidence>
<dbReference type="Gene3D" id="1.10.287.130">
    <property type="match status" value="1"/>
</dbReference>
<dbReference type="SUPFAM" id="SSF52172">
    <property type="entry name" value="CheY-like"/>
    <property type="match status" value="1"/>
</dbReference>
<evidence type="ECO:0000256" key="1">
    <source>
        <dbReference type="ARBA" id="ARBA00000085"/>
    </source>
</evidence>
<evidence type="ECO:0000256" key="2">
    <source>
        <dbReference type="ARBA" id="ARBA00012438"/>
    </source>
</evidence>
<dbReference type="InterPro" id="IPR035965">
    <property type="entry name" value="PAS-like_dom_sf"/>
</dbReference>
<organism evidence="9 10">
    <name type="scientific">Desulfomonile tiedjei</name>
    <dbReference type="NCBI Taxonomy" id="2358"/>
    <lineage>
        <taxon>Bacteria</taxon>
        <taxon>Pseudomonadati</taxon>
        <taxon>Thermodesulfobacteriota</taxon>
        <taxon>Desulfomonilia</taxon>
        <taxon>Desulfomonilales</taxon>
        <taxon>Desulfomonilaceae</taxon>
        <taxon>Desulfomonile</taxon>
    </lineage>
</organism>
<dbReference type="Pfam" id="PF00072">
    <property type="entry name" value="Response_reg"/>
    <property type="match status" value="1"/>
</dbReference>
<dbReference type="PROSITE" id="PS50110">
    <property type="entry name" value="RESPONSE_REGULATORY"/>
    <property type="match status" value="1"/>
</dbReference>
<dbReference type="GO" id="GO:0000155">
    <property type="term" value="F:phosphorelay sensor kinase activity"/>
    <property type="evidence" value="ECO:0007669"/>
    <property type="project" value="InterPro"/>
</dbReference>
<dbReference type="SUPFAM" id="SSF55874">
    <property type="entry name" value="ATPase domain of HSP90 chaperone/DNA topoisomerase II/histidine kinase"/>
    <property type="match status" value="1"/>
</dbReference>
<dbReference type="SMART" id="SM00091">
    <property type="entry name" value="PAS"/>
    <property type="match status" value="1"/>
</dbReference>
<feature type="domain" description="PAC" evidence="8">
    <location>
        <begin position="103"/>
        <end position="153"/>
    </location>
</feature>
<dbReference type="Gene3D" id="3.30.565.10">
    <property type="entry name" value="Histidine kinase-like ATPase, C-terminal domain"/>
    <property type="match status" value="1"/>
</dbReference>
<dbReference type="SUPFAM" id="SSF55785">
    <property type="entry name" value="PYP-like sensor domain (PAS domain)"/>
    <property type="match status" value="1"/>
</dbReference>
<dbReference type="SUPFAM" id="SSF47384">
    <property type="entry name" value="Homodimeric domain of signal transducing histidine kinase"/>
    <property type="match status" value="1"/>
</dbReference>
<dbReference type="InterPro" id="IPR011006">
    <property type="entry name" value="CheY-like_superfamily"/>
</dbReference>
<dbReference type="CDD" id="cd00130">
    <property type="entry name" value="PAS"/>
    <property type="match status" value="1"/>
</dbReference>
<sequence>IGDPQEPLGVHGTARDITDRKRAEDALRESQEKYRLVVDNAKEAILVVQDMMLKFVNPRAMELSGYTEEELKLADFTDFVHPDDRAMVAERYARRMSGEYVPSVYPFRIFDRFGNIKWAEITAIPVKWDGKPATLNFVVDITARRRLEEELVKIQKLESLGILAGGIAHDFNNILTVILGNISLARMHAASSEETKRRLKEAEKGCLQAQGLTQQLLTFSKGGAPIRKAMEISHLIKDSCHFAVRGSNVRCEFSLADNLSTVEIDDGQIGQVINNLVINAVHSMPQGGVIGVGAENVTVDSSQGLPLKDRDYLKIVVRDHGVGIPQNILPRIFDPYFTTKQKGSGLGLATAYSIVKNHEGLITVESVPSFGTVFHVYLPASKREAEKSATPGEVVTGGAGRILVMDDEDSIRVVAAEMLSTLGYDVQCARDGYEAIQLYRFARAANSPFDVVILDLTVPGGMGGAEAIRKLLEIDPGIKAVVSSGYSNDPIMASFNQYGFCGVVAKPYTSRDLSETLTRVIFHSEHFVQ</sequence>
<evidence type="ECO:0000259" key="8">
    <source>
        <dbReference type="PROSITE" id="PS50113"/>
    </source>
</evidence>
<evidence type="ECO:0000313" key="9">
    <source>
        <dbReference type="EMBL" id="MBI5249809.1"/>
    </source>
</evidence>
<feature type="domain" description="PAC" evidence="8">
    <location>
        <begin position="1"/>
        <end position="29"/>
    </location>
</feature>
<dbReference type="PROSITE" id="PS50112">
    <property type="entry name" value="PAS"/>
    <property type="match status" value="1"/>
</dbReference>
<dbReference type="NCBIfam" id="TIGR00229">
    <property type="entry name" value="sensory_box"/>
    <property type="match status" value="1"/>
</dbReference>
<dbReference type="InterPro" id="IPR003594">
    <property type="entry name" value="HATPase_dom"/>
</dbReference>
<dbReference type="AlphaFoldDB" id="A0A9D6Z3E6"/>
<proteinExistence type="predicted"/>
<accession>A0A9D6Z3E6</accession>
<dbReference type="InterPro" id="IPR003661">
    <property type="entry name" value="HisK_dim/P_dom"/>
</dbReference>
<dbReference type="SMART" id="SM00448">
    <property type="entry name" value="REC"/>
    <property type="match status" value="1"/>
</dbReference>
<dbReference type="InterPro" id="IPR036890">
    <property type="entry name" value="HATPase_C_sf"/>
</dbReference>
<dbReference type="PROSITE" id="PS50113">
    <property type="entry name" value="PAC"/>
    <property type="match status" value="2"/>
</dbReference>
<evidence type="ECO:0000259" key="5">
    <source>
        <dbReference type="PROSITE" id="PS50109"/>
    </source>
</evidence>
<comment type="caution">
    <text evidence="9">The sequence shown here is derived from an EMBL/GenBank/DDBJ whole genome shotgun (WGS) entry which is preliminary data.</text>
</comment>
<feature type="non-terminal residue" evidence="9">
    <location>
        <position position="1"/>
    </location>
</feature>
<dbReference type="Gene3D" id="6.10.250.490">
    <property type="match status" value="1"/>
</dbReference>
<dbReference type="PRINTS" id="PR00344">
    <property type="entry name" value="BCTRLSENSOR"/>
</dbReference>
<dbReference type="SMART" id="SM00388">
    <property type="entry name" value="HisKA"/>
    <property type="match status" value="1"/>
</dbReference>
<dbReference type="InterPro" id="IPR005467">
    <property type="entry name" value="His_kinase_dom"/>
</dbReference>
<evidence type="ECO:0000313" key="10">
    <source>
        <dbReference type="Proteomes" id="UP000807825"/>
    </source>
</evidence>
<dbReference type="Pfam" id="PF08447">
    <property type="entry name" value="PAS_3"/>
    <property type="match status" value="1"/>
</dbReference>
<dbReference type="InterPro" id="IPR001789">
    <property type="entry name" value="Sig_transdc_resp-reg_receiver"/>
</dbReference>
<feature type="modified residue" description="4-aspartylphosphate" evidence="4">
    <location>
        <position position="455"/>
    </location>
</feature>
<dbReference type="InterPro" id="IPR000700">
    <property type="entry name" value="PAS-assoc_C"/>
</dbReference>
<gene>
    <name evidence="9" type="ORF">HY912_09955</name>
</gene>
<evidence type="ECO:0000259" key="7">
    <source>
        <dbReference type="PROSITE" id="PS50112"/>
    </source>
</evidence>
<dbReference type="InterPro" id="IPR036097">
    <property type="entry name" value="HisK_dim/P_sf"/>
</dbReference>
<keyword evidence="3 4" id="KW-0597">Phosphoprotein</keyword>
<dbReference type="InterPro" id="IPR004358">
    <property type="entry name" value="Sig_transdc_His_kin-like_C"/>
</dbReference>
<protein>
    <recommendedName>
        <fullName evidence="2">histidine kinase</fullName>
        <ecNumber evidence="2">2.7.13.3</ecNumber>
    </recommendedName>
</protein>
<evidence type="ECO:0000256" key="4">
    <source>
        <dbReference type="PROSITE-ProRule" id="PRU00169"/>
    </source>
</evidence>
<dbReference type="PANTHER" id="PTHR43065:SF42">
    <property type="entry name" value="TWO-COMPONENT SENSOR PPRA"/>
    <property type="match status" value="1"/>
</dbReference>
<dbReference type="InterPro" id="IPR000014">
    <property type="entry name" value="PAS"/>
</dbReference>
<comment type="catalytic activity">
    <reaction evidence="1">
        <text>ATP + protein L-histidine = ADP + protein N-phospho-L-histidine.</text>
        <dbReference type="EC" id="2.7.13.3"/>
    </reaction>
</comment>
<dbReference type="PANTHER" id="PTHR43065">
    <property type="entry name" value="SENSOR HISTIDINE KINASE"/>
    <property type="match status" value="1"/>
</dbReference>
<dbReference type="InterPro" id="IPR013655">
    <property type="entry name" value="PAS_fold_3"/>
</dbReference>
<dbReference type="EC" id="2.7.13.3" evidence="2"/>
<reference evidence="9" key="1">
    <citation type="submission" date="2020-07" db="EMBL/GenBank/DDBJ databases">
        <title>Huge and variable diversity of episymbiotic CPR bacteria and DPANN archaea in groundwater ecosystems.</title>
        <authorList>
            <person name="He C.Y."/>
            <person name="Keren R."/>
            <person name="Whittaker M."/>
            <person name="Farag I.F."/>
            <person name="Doudna J."/>
            <person name="Cate J.H.D."/>
            <person name="Banfield J.F."/>
        </authorList>
    </citation>
    <scope>NUCLEOTIDE SEQUENCE</scope>
    <source>
        <strain evidence="9">NC_groundwater_1664_Pr3_B-0.1um_52_9</strain>
    </source>
</reference>
<dbReference type="Proteomes" id="UP000807825">
    <property type="component" value="Unassembled WGS sequence"/>
</dbReference>